<gene>
    <name evidence="2" type="ORF">SAMN05421504_103678</name>
</gene>
<dbReference type="AlphaFoldDB" id="A0A1H3E7K6"/>
<feature type="chain" id="PRO_5038523845" description="Lipoprotein" evidence="1">
    <location>
        <begin position="20"/>
        <end position="289"/>
    </location>
</feature>
<keyword evidence="1" id="KW-0732">Signal</keyword>
<dbReference type="STRING" id="589385.SAMN05421504_103678"/>
<evidence type="ECO:0000313" key="2">
    <source>
        <dbReference type="EMBL" id="SDX74228.1"/>
    </source>
</evidence>
<dbReference type="RefSeq" id="WP_143047077.1">
    <property type="nucleotide sequence ID" value="NZ_FNON01000003.1"/>
</dbReference>
<sequence>MRKAALVAGGAALVLALTACGGKTDGNGSAAPAPGGEQKDAISALFSDPIQLADAAKAGTEKSKSAKFTMETAVGGMTMKGSGQASYENGDPKMSMTMDMMGAQVEMRVVDKIIYMKLPESLRAKQGITTEWTKVSVADAAKTKAFGGTDPNELLKQNDPSKFIEQLKTAGTIKKSEKTTLDGQPANHYSVDLDFAKMKDLMPSGIPAEATEQLNGKNFILPMELFVNSDNLPIKIEMDMGPMMKELLAGSPQAQQMGEMKMIAKYTDWGAPVDVQAPPADKVSEMPKK</sequence>
<accession>A0A1H3E7K6</accession>
<dbReference type="Gene3D" id="2.50.20.20">
    <property type="match status" value="1"/>
</dbReference>
<keyword evidence="3" id="KW-1185">Reference proteome</keyword>
<feature type="signal peptide" evidence="1">
    <location>
        <begin position="1"/>
        <end position="19"/>
    </location>
</feature>
<dbReference type="PROSITE" id="PS51257">
    <property type="entry name" value="PROKAR_LIPOPROTEIN"/>
    <property type="match status" value="1"/>
</dbReference>
<evidence type="ECO:0000256" key="1">
    <source>
        <dbReference type="SAM" id="SignalP"/>
    </source>
</evidence>
<evidence type="ECO:0000313" key="3">
    <source>
        <dbReference type="Proteomes" id="UP000199515"/>
    </source>
</evidence>
<dbReference type="OrthoDB" id="3427828at2"/>
<proteinExistence type="predicted"/>
<dbReference type="InterPro" id="IPR029046">
    <property type="entry name" value="LolA/LolB/LppX"/>
</dbReference>
<reference evidence="2 3" key="1">
    <citation type="submission" date="2016-10" db="EMBL/GenBank/DDBJ databases">
        <authorList>
            <person name="de Groot N.N."/>
        </authorList>
    </citation>
    <scope>NUCLEOTIDE SEQUENCE [LARGE SCALE GENOMIC DNA]</scope>
    <source>
        <strain evidence="2 3">CPCC 202699</strain>
    </source>
</reference>
<dbReference type="EMBL" id="FNON01000003">
    <property type="protein sequence ID" value="SDX74228.1"/>
    <property type="molecule type" value="Genomic_DNA"/>
</dbReference>
<name>A0A1H3E7K6_9PSEU</name>
<dbReference type="SUPFAM" id="SSF89392">
    <property type="entry name" value="Prokaryotic lipoproteins and lipoprotein localization factors"/>
    <property type="match status" value="1"/>
</dbReference>
<evidence type="ECO:0008006" key="4">
    <source>
        <dbReference type="Google" id="ProtNLM"/>
    </source>
</evidence>
<organism evidence="2 3">
    <name type="scientific">Amycolatopsis xylanica</name>
    <dbReference type="NCBI Taxonomy" id="589385"/>
    <lineage>
        <taxon>Bacteria</taxon>
        <taxon>Bacillati</taxon>
        <taxon>Actinomycetota</taxon>
        <taxon>Actinomycetes</taxon>
        <taxon>Pseudonocardiales</taxon>
        <taxon>Pseudonocardiaceae</taxon>
        <taxon>Amycolatopsis</taxon>
    </lineage>
</organism>
<dbReference type="Proteomes" id="UP000199515">
    <property type="component" value="Unassembled WGS sequence"/>
</dbReference>
<protein>
    <recommendedName>
        <fullName evidence="4">Lipoprotein</fullName>
    </recommendedName>
</protein>